<dbReference type="EMBL" id="RKLU01000002">
    <property type="protein sequence ID" value="TQQ82727.1"/>
    <property type="molecule type" value="Genomic_DNA"/>
</dbReference>
<dbReference type="AlphaFoldDB" id="A0A8J8TC21"/>
<evidence type="ECO:0000256" key="1">
    <source>
        <dbReference type="SAM" id="Phobius"/>
    </source>
</evidence>
<dbReference type="OrthoDB" id="206263at2157"/>
<feature type="transmembrane region" description="Helical" evidence="1">
    <location>
        <begin position="133"/>
        <end position="159"/>
    </location>
</feature>
<organism evidence="2 3">
    <name type="scientific">Halonotius terrestris</name>
    <dbReference type="NCBI Taxonomy" id="2487750"/>
    <lineage>
        <taxon>Archaea</taxon>
        <taxon>Methanobacteriati</taxon>
        <taxon>Methanobacteriota</taxon>
        <taxon>Stenosarchaea group</taxon>
        <taxon>Halobacteria</taxon>
        <taxon>Halobacteriales</taxon>
        <taxon>Haloferacaceae</taxon>
        <taxon>Halonotius</taxon>
    </lineage>
</organism>
<dbReference type="PANTHER" id="PTHR39165">
    <property type="entry name" value="IG HYPOTHETICAL 17883"/>
    <property type="match status" value="1"/>
</dbReference>
<protein>
    <submittedName>
        <fullName evidence="2">DUF456 domain-containing protein</fullName>
    </submittedName>
</protein>
<comment type="caution">
    <text evidence="2">The sequence shown here is derived from an EMBL/GenBank/DDBJ whole genome shotgun (WGS) entry which is preliminary data.</text>
</comment>
<keyword evidence="1" id="KW-0472">Membrane</keyword>
<name>A0A8J8TC21_9EURY</name>
<gene>
    <name evidence="2" type="ORF">EGH24_04590</name>
</gene>
<feature type="transmembrane region" description="Helical" evidence="1">
    <location>
        <begin position="84"/>
        <end position="113"/>
    </location>
</feature>
<dbReference type="Pfam" id="PF04306">
    <property type="entry name" value="DUF456"/>
    <property type="match status" value="1"/>
</dbReference>
<keyword evidence="1" id="KW-0812">Transmembrane</keyword>
<sequence length="160" mass="15721">MVDLVLVAAVVLMVAAMAGSLLPAVPSGLFSLAGVWVYALFGSDGLGPVALGALTLAAVATVVIDQVGGPIAAKLGGSSNRTVLIAAVVGFVLLFVLGPLGIIVGVVATVIALELADGADIETAARRGVYTAAGVLASSVAQLLLTGSILVAFLLVVFLL</sequence>
<accession>A0A8J8TC21</accession>
<dbReference type="RefSeq" id="WP_142978992.1">
    <property type="nucleotide sequence ID" value="NZ_RKLU01000002.1"/>
</dbReference>
<dbReference type="Proteomes" id="UP000705823">
    <property type="component" value="Unassembled WGS sequence"/>
</dbReference>
<keyword evidence="1" id="KW-1133">Transmembrane helix</keyword>
<evidence type="ECO:0000313" key="3">
    <source>
        <dbReference type="Proteomes" id="UP000705823"/>
    </source>
</evidence>
<dbReference type="InterPro" id="IPR007403">
    <property type="entry name" value="DUF456"/>
</dbReference>
<dbReference type="PANTHER" id="PTHR39165:SF1">
    <property type="entry name" value="DUF456 DOMAIN-CONTAINING PROTEIN"/>
    <property type="match status" value="1"/>
</dbReference>
<proteinExistence type="predicted"/>
<reference evidence="2" key="1">
    <citation type="submission" date="2019-02" db="EMBL/GenBank/DDBJ databases">
        <title>Halonotius sp. a new haloarchaeum isolated from saline soil.</title>
        <authorList>
            <person name="Duran-Viseras A."/>
            <person name="Sanchez-Porro C."/>
            <person name="Ventosa A."/>
        </authorList>
    </citation>
    <scope>NUCLEOTIDE SEQUENCE</scope>
    <source>
        <strain evidence="2">F15B</strain>
    </source>
</reference>
<keyword evidence="3" id="KW-1185">Reference proteome</keyword>
<feature type="transmembrane region" description="Helical" evidence="1">
    <location>
        <begin position="47"/>
        <end position="64"/>
    </location>
</feature>
<evidence type="ECO:0000313" key="2">
    <source>
        <dbReference type="EMBL" id="TQQ82727.1"/>
    </source>
</evidence>